<sequence>MEYIINMTFLSNSSESTALHQFFTGLEINLFSDGVTTLLGAIANLWLFACIITMKPLASKPRNLFICSITIAHLLKVLYFLLLQFLHIAGYPSLIVFYTKCAGANHTYTMNLMEGIVVKFTILIMCSVYLYQVLKFAPEPAHSRTIGEINQMILIFFPWAVGLVTVQPNLALFGFDGYPCLRMDANKSFVFLIIYSLAPIMASMAVILSAVLLRRILKSGMAQENVKVTKRWTSGQKLDSPSAYVTAVAVCVLCEACQTMRFWGLAYSYSWG</sequence>
<organism evidence="7 8">
    <name type="scientific">Elysia marginata</name>
    <dbReference type="NCBI Taxonomy" id="1093978"/>
    <lineage>
        <taxon>Eukaryota</taxon>
        <taxon>Metazoa</taxon>
        <taxon>Spiralia</taxon>
        <taxon>Lophotrochozoa</taxon>
        <taxon>Mollusca</taxon>
        <taxon>Gastropoda</taxon>
        <taxon>Heterobranchia</taxon>
        <taxon>Euthyneura</taxon>
        <taxon>Panpulmonata</taxon>
        <taxon>Sacoglossa</taxon>
        <taxon>Placobranchoidea</taxon>
        <taxon>Plakobranchidae</taxon>
        <taxon>Elysia</taxon>
    </lineage>
</organism>
<feature type="transmembrane region" description="Helical" evidence="5">
    <location>
        <begin position="108"/>
        <end position="131"/>
    </location>
</feature>
<accession>A0AAV4HVH7</accession>
<reference evidence="7 8" key="1">
    <citation type="journal article" date="2021" name="Elife">
        <title>Chloroplast acquisition without the gene transfer in kleptoplastic sea slugs, Plakobranchus ocellatus.</title>
        <authorList>
            <person name="Maeda T."/>
            <person name="Takahashi S."/>
            <person name="Yoshida T."/>
            <person name="Shimamura S."/>
            <person name="Takaki Y."/>
            <person name="Nagai Y."/>
            <person name="Toyoda A."/>
            <person name="Suzuki Y."/>
            <person name="Arimoto A."/>
            <person name="Ishii H."/>
            <person name="Satoh N."/>
            <person name="Nishiyama T."/>
            <person name="Hasebe M."/>
            <person name="Maruyama T."/>
            <person name="Minagawa J."/>
            <person name="Obokata J."/>
            <person name="Shigenobu S."/>
        </authorList>
    </citation>
    <scope>NUCLEOTIDE SEQUENCE [LARGE SCALE GENOMIC DNA]</scope>
</reference>
<dbReference type="Gene3D" id="1.20.1070.10">
    <property type="entry name" value="Rhodopsin 7-helix transmembrane proteins"/>
    <property type="match status" value="1"/>
</dbReference>
<dbReference type="PROSITE" id="PS50262">
    <property type="entry name" value="G_PROTEIN_RECEP_F1_2"/>
    <property type="match status" value="1"/>
</dbReference>
<evidence type="ECO:0000256" key="1">
    <source>
        <dbReference type="ARBA" id="ARBA00004370"/>
    </source>
</evidence>
<evidence type="ECO:0000256" key="5">
    <source>
        <dbReference type="SAM" id="Phobius"/>
    </source>
</evidence>
<feature type="domain" description="G-protein coupled receptors family 1 profile" evidence="6">
    <location>
        <begin position="43"/>
        <end position="254"/>
    </location>
</feature>
<dbReference type="Proteomes" id="UP000762676">
    <property type="component" value="Unassembled WGS sequence"/>
</dbReference>
<protein>
    <recommendedName>
        <fullName evidence="6">G-protein coupled receptors family 1 profile domain-containing protein</fullName>
    </recommendedName>
</protein>
<proteinExistence type="predicted"/>
<evidence type="ECO:0000256" key="3">
    <source>
        <dbReference type="ARBA" id="ARBA00022989"/>
    </source>
</evidence>
<keyword evidence="3 5" id="KW-1133">Transmembrane helix</keyword>
<keyword evidence="8" id="KW-1185">Reference proteome</keyword>
<evidence type="ECO:0000259" key="6">
    <source>
        <dbReference type="PROSITE" id="PS50262"/>
    </source>
</evidence>
<feature type="transmembrane region" description="Helical" evidence="5">
    <location>
        <begin position="190"/>
        <end position="213"/>
    </location>
</feature>
<comment type="caution">
    <text evidence="7">The sequence shown here is derived from an EMBL/GenBank/DDBJ whole genome shotgun (WGS) entry which is preliminary data.</text>
</comment>
<keyword evidence="2 5" id="KW-0812">Transmembrane</keyword>
<feature type="transmembrane region" description="Helical" evidence="5">
    <location>
        <begin position="64"/>
        <end position="88"/>
    </location>
</feature>
<feature type="transmembrane region" description="Helical" evidence="5">
    <location>
        <begin position="152"/>
        <end position="170"/>
    </location>
</feature>
<evidence type="ECO:0000313" key="8">
    <source>
        <dbReference type="Proteomes" id="UP000762676"/>
    </source>
</evidence>
<dbReference type="AlphaFoldDB" id="A0AAV4HVH7"/>
<gene>
    <name evidence="7" type="ORF">ElyMa_006434900</name>
</gene>
<evidence type="ECO:0000313" key="7">
    <source>
        <dbReference type="EMBL" id="GFS01969.1"/>
    </source>
</evidence>
<dbReference type="InterPro" id="IPR017452">
    <property type="entry name" value="GPCR_Rhodpsn_7TM"/>
</dbReference>
<evidence type="ECO:0000256" key="4">
    <source>
        <dbReference type="ARBA" id="ARBA00023136"/>
    </source>
</evidence>
<dbReference type="GO" id="GO:0016020">
    <property type="term" value="C:membrane"/>
    <property type="evidence" value="ECO:0007669"/>
    <property type="project" value="UniProtKB-SubCell"/>
</dbReference>
<comment type="subcellular location">
    <subcellularLocation>
        <location evidence="1">Membrane</location>
    </subcellularLocation>
</comment>
<evidence type="ECO:0000256" key="2">
    <source>
        <dbReference type="ARBA" id="ARBA00022692"/>
    </source>
</evidence>
<dbReference type="EMBL" id="BMAT01012914">
    <property type="protein sequence ID" value="GFS01969.1"/>
    <property type="molecule type" value="Genomic_DNA"/>
</dbReference>
<keyword evidence="4 5" id="KW-0472">Membrane</keyword>
<feature type="transmembrane region" description="Helical" evidence="5">
    <location>
        <begin position="34"/>
        <end position="52"/>
    </location>
</feature>
<name>A0AAV4HVH7_9GAST</name>